<name>A0A1L5P265_RHIET</name>
<evidence type="ECO:0000259" key="1">
    <source>
        <dbReference type="PROSITE" id="PS50943"/>
    </source>
</evidence>
<proteinExistence type="predicted"/>
<dbReference type="RefSeq" id="WP_074060808.1">
    <property type="nucleotide sequence ID" value="NZ_CP017241.1"/>
</dbReference>
<feature type="domain" description="HTH cro/C1-type" evidence="1">
    <location>
        <begin position="3"/>
        <end position="60"/>
    </location>
</feature>
<dbReference type="CDD" id="cd00093">
    <property type="entry name" value="HTH_XRE"/>
    <property type="match status" value="1"/>
</dbReference>
<organism evidence="2 3">
    <name type="scientific">Rhizobium etli 8C-3</name>
    <dbReference type="NCBI Taxonomy" id="538025"/>
    <lineage>
        <taxon>Bacteria</taxon>
        <taxon>Pseudomonadati</taxon>
        <taxon>Pseudomonadota</taxon>
        <taxon>Alphaproteobacteria</taxon>
        <taxon>Hyphomicrobiales</taxon>
        <taxon>Rhizobiaceae</taxon>
        <taxon>Rhizobium/Agrobacterium group</taxon>
        <taxon>Rhizobium</taxon>
    </lineage>
</organism>
<protein>
    <recommendedName>
        <fullName evidence="1">HTH cro/C1-type domain-containing protein</fullName>
    </recommendedName>
</protein>
<dbReference type="EMBL" id="CP017241">
    <property type="protein sequence ID" value="APO74243.1"/>
    <property type="molecule type" value="Genomic_DNA"/>
</dbReference>
<dbReference type="PROSITE" id="PS50943">
    <property type="entry name" value="HTH_CROC1"/>
    <property type="match status" value="1"/>
</dbReference>
<dbReference type="Gene3D" id="1.10.260.40">
    <property type="entry name" value="lambda repressor-like DNA-binding domains"/>
    <property type="match status" value="1"/>
</dbReference>
<evidence type="ECO:0000313" key="3">
    <source>
        <dbReference type="Proteomes" id="UP000185109"/>
    </source>
</evidence>
<dbReference type="GO" id="GO:0003677">
    <property type="term" value="F:DNA binding"/>
    <property type="evidence" value="ECO:0007669"/>
    <property type="project" value="InterPro"/>
</dbReference>
<dbReference type="AlphaFoldDB" id="A0A1L5P265"/>
<gene>
    <name evidence="2" type="ORF">AM571_CH01407</name>
</gene>
<reference evidence="2 3" key="1">
    <citation type="submission" date="2016-09" db="EMBL/GenBank/DDBJ databases">
        <title>The complete genome sequences of Rhizobium gallicum, symbiovars gallicum and phaseoli, symbionts associated to common bean (Phaseolus vulgaris).</title>
        <authorList>
            <person name="Bustos P."/>
            <person name="Santamaria R.I."/>
            <person name="Perez-Carrascal O.M."/>
            <person name="Juarez S."/>
            <person name="Lozano L."/>
            <person name="Martinez-Flores I."/>
            <person name="Martinez-Romero E."/>
            <person name="Cevallos M."/>
            <person name="Romero D."/>
            <person name="Davila G."/>
            <person name="Gonzalez V."/>
        </authorList>
    </citation>
    <scope>NUCLEOTIDE SEQUENCE [LARGE SCALE GENOMIC DNA]</scope>
    <source>
        <strain evidence="2 3">8C-3</strain>
    </source>
</reference>
<accession>A0A1L5P265</accession>
<sequence length="83" mass="9620">MKLKEWRLTRELTLAEMASALEIENARTYQRYEDGENRTDAPLVERIIAFTGGSVSLDDLHAQRLDWLRANRPEAFGRREAAE</sequence>
<dbReference type="SUPFAM" id="SSF47413">
    <property type="entry name" value="lambda repressor-like DNA-binding domains"/>
    <property type="match status" value="1"/>
</dbReference>
<evidence type="ECO:0000313" key="2">
    <source>
        <dbReference type="EMBL" id="APO74243.1"/>
    </source>
</evidence>
<dbReference type="InterPro" id="IPR001387">
    <property type="entry name" value="Cro/C1-type_HTH"/>
</dbReference>
<dbReference type="InterPro" id="IPR010982">
    <property type="entry name" value="Lambda_DNA-bd_dom_sf"/>
</dbReference>
<dbReference type="Proteomes" id="UP000185109">
    <property type="component" value="Chromosome"/>
</dbReference>